<dbReference type="OrthoDB" id="5090840at2759"/>
<evidence type="ECO:0000313" key="2">
    <source>
        <dbReference type="Proteomes" id="UP001152049"/>
    </source>
</evidence>
<dbReference type="AlphaFoldDB" id="A0A9W8SJ32"/>
<keyword evidence="2" id="KW-1185">Reference proteome</keyword>
<proteinExistence type="predicted"/>
<accession>A0A9W8SJ32</accession>
<organism evidence="1 2">
    <name type="scientific">Fusarium torreyae</name>
    <dbReference type="NCBI Taxonomy" id="1237075"/>
    <lineage>
        <taxon>Eukaryota</taxon>
        <taxon>Fungi</taxon>
        <taxon>Dikarya</taxon>
        <taxon>Ascomycota</taxon>
        <taxon>Pezizomycotina</taxon>
        <taxon>Sordariomycetes</taxon>
        <taxon>Hypocreomycetidae</taxon>
        <taxon>Hypocreales</taxon>
        <taxon>Nectriaceae</taxon>
        <taxon>Fusarium</taxon>
    </lineage>
</organism>
<dbReference type="EMBL" id="JAOQAZ010000001">
    <property type="protein sequence ID" value="KAJ4271562.1"/>
    <property type="molecule type" value="Genomic_DNA"/>
</dbReference>
<gene>
    <name evidence="1" type="ORF">NW762_000266</name>
</gene>
<dbReference type="Proteomes" id="UP001152049">
    <property type="component" value="Unassembled WGS sequence"/>
</dbReference>
<reference evidence="1" key="1">
    <citation type="submission" date="2022-09" db="EMBL/GenBank/DDBJ databases">
        <title>Fusarium specimens isolated from Avocado Roots.</title>
        <authorList>
            <person name="Stajich J."/>
            <person name="Roper C."/>
            <person name="Heimlech-Rivalta G."/>
        </authorList>
    </citation>
    <scope>NUCLEOTIDE SEQUENCE</scope>
    <source>
        <strain evidence="1">CF00136</strain>
    </source>
</reference>
<sequence length="262" mass="31061">MASRRSQFVDAQEAPEYYRQEPGYFYQIPQTPPRTMRPPPVRVSEDHYSQMYASPAPTTYIIPCCRRRRRSSRHSRAYDSDESTDSYLSYENIQTPQPAEDRLPPRIALQQLSEYLYDATVFYNTQLIEFSREHQRQGHDTTNEPLRQWLWNDWMNRRDKFTRENFTSTKTSVTLLLRQVETAVATPWLEDADLQARFEFTFKTLQASCGEVVRWAARAMVDWQACRFLAVELKNARMYANPEGSVQRPIFDGWDNEQLWQT</sequence>
<evidence type="ECO:0000313" key="1">
    <source>
        <dbReference type="EMBL" id="KAJ4271562.1"/>
    </source>
</evidence>
<name>A0A9W8SJ32_9HYPO</name>
<comment type="caution">
    <text evidence="1">The sequence shown here is derived from an EMBL/GenBank/DDBJ whole genome shotgun (WGS) entry which is preliminary data.</text>
</comment>
<protein>
    <submittedName>
        <fullName evidence="1">Uncharacterized protein</fullName>
    </submittedName>
</protein>